<dbReference type="SUPFAM" id="SSF53597">
    <property type="entry name" value="Dihydrofolate reductase-like"/>
    <property type="match status" value="1"/>
</dbReference>
<name>A0A645BXE3_9ZZZZ</name>
<proteinExistence type="predicted"/>
<dbReference type="GO" id="GO:0050661">
    <property type="term" value="F:NADP binding"/>
    <property type="evidence" value="ECO:0007669"/>
    <property type="project" value="InterPro"/>
</dbReference>
<evidence type="ECO:0000259" key="6">
    <source>
        <dbReference type="PROSITE" id="PS51330"/>
    </source>
</evidence>
<dbReference type="PROSITE" id="PS51330">
    <property type="entry name" value="DHFR_2"/>
    <property type="match status" value="1"/>
</dbReference>
<keyword evidence="3" id="KW-0554">One-carbon metabolism</keyword>
<comment type="caution">
    <text evidence="7">The sequence shown here is derived from an EMBL/GenBank/DDBJ whole genome shotgun (WGS) entry which is preliminary data.</text>
</comment>
<evidence type="ECO:0000256" key="4">
    <source>
        <dbReference type="ARBA" id="ARBA00022857"/>
    </source>
</evidence>
<dbReference type="GO" id="GO:0004146">
    <property type="term" value="F:dihydrofolate reductase activity"/>
    <property type="evidence" value="ECO:0007669"/>
    <property type="project" value="UniProtKB-EC"/>
</dbReference>
<keyword evidence="5 7" id="KW-0560">Oxidoreductase</keyword>
<keyword evidence="4" id="KW-0521">NADP</keyword>
<feature type="domain" description="DHFR" evidence="6">
    <location>
        <begin position="1"/>
        <end position="161"/>
    </location>
</feature>
<dbReference type="GO" id="GO:0046655">
    <property type="term" value="P:folic acid metabolic process"/>
    <property type="evidence" value="ECO:0007669"/>
    <property type="project" value="TreeGrafter"/>
</dbReference>
<protein>
    <recommendedName>
        <fullName evidence="2">dihydrofolate reductase</fullName>
        <ecNumber evidence="2">1.5.1.3</ecNumber>
    </recommendedName>
</protein>
<evidence type="ECO:0000256" key="5">
    <source>
        <dbReference type="ARBA" id="ARBA00023002"/>
    </source>
</evidence>
<organism evidence="7">
    <name type="scientific">bioreactor metagenome</name>
    <dbReference type="NCBI Taxonomy" id="1076179"/>
    <lineage>
        <taxon>unclassified sequences</taxon>
        <taxon>metagenomes</taxon>
        <taxon>ecological metagenomes</taxon>
    </lineage>
</organism>
<dbReference type="CDD" id="cd00209">
    <property type="entry name" value="DHFR"/>
    <property type="match status" value="1"/>
</dbReference>
<accession>A0A645BXE3</accession>
<dbReference type="AlphaFoldDB" id="A0A645BXE3"/>
<evidence type="ECO:0000256" key="3">
    <source>
        <dbReference type="ARBA" id="ARBA00022563"/>
    </source>
</evidence>
<gene>
    <name evidence="7" type="primary">dhfrIII_3</name>
    <name evidence="7" type="ORF">SDC9_116863</name>
</gene>
<dbReference type="EC" id="1.5.1.3" evidence="2"/>
<dbReference type="GO" id="GO:0046654">
    <property type="term" value="P:tetrahydrofolate biosynthetic process"/>
    <property type="evidence" value="ECO:0007669"/>
    <property type="project" value="InterPro"/>
</dbReference>
<dbReference type="GO" id="GO:0006730">
    <property type="term" value="P:one-carbon metabolic process"/>
    <property type="evidence" value="ECO:0007669"/>
    <property type="project" value="UniProtKB-KW"/>
</dbReference>
<dbReference type="Pfam" id="PF00186">
    <property type="entry name" value="DHFR_1"/>
    <property type="match status" value="1"/>
</dbReference>
<dbReference type="InterPro" id="IPR001796">
    <property type="entry name" value="DHFR_dom"/>
</dbReference>
<evidence type="ECO:0000256" key="2">
    <source>
        <dbReference type="ARBA" id="ARBA00012856"/>
    </source>
</evidence>
<dbReference type="PANTHER" id="PTHR48069">
    <property type="entry name" value="DIHYDROFOLATE REDUCTASE"/>
    <property type="match status" value="1"/>
</dbReference>
<sequence>MNAILSVAQDWGIGKDNQLLFYLKKDMKRFRTLTSGGTVIMGRRTLETLPGGNPLPNRRNIVITHDKEFTREGAEIVHSVEAALSLVDVSSDDVWVMGGGSIYAAMLSRCKMVYLTRVEAVIPGTDTFFPNLDKLAAWKVVSQSELIEEDGLAYRYVEYLNLNL</sequence>
<dbReference type="InterPro" id="IPR012259">
    <property type="entry name" value="DHFR"/>
</dbReference>
<dbReference type="GO" id="GO:0046452">
    <property type="term" value="P:dihydrofolate metabolic process"/>
    <property type="evidence" value="ECO:0007669"/>
    <property type="project" value="TreeGrafter"/>
</dbReference>
<dbReference type="InterPro" id="IPR024072">
    <property type="entry name" value="DHFR-like_dom_sf"/>
</dbReference>
<dbReference type="PANTHER" id="PTHR48069:SF3">
    <property type="entry name" value="DIHYDROFOLATE REDUCTASE"/>
    <property type="match status" value="1"/>
</dbReference>
<dbReference type="PRINTS" id="PR00070">
    <property type="entry name" value="DHFR"/>
</dbReference>
<dbReference type="EMBL" id="VSSQ01023156">
    <property type="protein sequence ID" value="MPM69915.1"/>
    <property type="molecule type" value="Genomic_DNA"/>
</dbReference>
<dbReference type="Gene3D" id="3.40.430.10">
    <property type="entry name" value="Dihydrofolate Reductase, subunit A"/>
    <property type="match status" value="1"/>
</dbReference>
<comment type="pathway">
    <text evidence="1">Cofactor biosynthesis; tetrahydrofolate biosynthesis; 5,6,7,8-tetrahydrofolate from 7,8-dihydrofolate: step 1/1.</text>
</comment>
<reference evidence="7" key="1">
    <citation type="submission" date="2019-08" db="EMBL/GenBank/DDBJ databases">
        <authorList>
            <person name="Kucharzyk K."/>
            <person name="Murdoch R.W."/>
            <person name="Higgins S."/>
            <person name="Loffler F."/>
        </authorList>
    </citation>
    <scope>NUCLEOTIDE SEQUENCE</scope>
</reference>
<evidence type="ECO:0000313" key="7">
    <source>
        <dbReference type="EMBL" id="MPM69915.1"/>
    </source>
</evidence>
<evidence type="ECO:0000256" key="1">
    <source>
        <dbReference type="ARBA" id="ARBA00004903"/>
    </source>
</evidence>